<protein>
    <recommendedName>
        <fullName evidence="7">Endolytic murein transglycosylase</fullName>
        <ecNumber evidence="7">4.2.2.29</ecNumber>
    </recommendedName>
    <alternativeName>
        <fullName evidence="7">Peptidoglycan lytic transglycosylase</fullName>
    </alternativeName>
    <alternativeName>
        <fullName evidence="7">Peptidoglycan polymerization terminase</fullName>
    </alternativeName>
</protein>
<keyword evidence="3 7" id="KW-1133">Transmembrane helix</keyword>
<dbReference type="PANTHER" id="PTHR30518">
    <property type="entry name" value="ENDOLYTIC MUREIN TRANSGLYCOSYLASE"/>
    <property type="match status" value="1"/>
</dbReference>
<dbReference type="PANTHER" id="PTHR30518:SF2">
    <property type="entry name" value="ENDOLYTIC MUREIN TRANSGLYCOSYLASE"/>
    <property type="match status" value="1"/>
</dbReference>
<dbReference type="EC" id="4.2.2.29" evidence="7"/>
<keyword evidence="5 7" id="KW-0456">Lyase</keyword>
<evidence type="ECO:0000256" key="1">
    <source>
        <dbReference type="ARBA" id="ARBA00022475"/>
    </source>
</evidence>
<feature type="site" description="Important for catalytic activity" evidence="7">
    <location>
        <position position="218"/>
    </location>
</feature>
<evidence type="ECO:0000256" key="3">
    <source>
        <dbReference type="ARBA" id="ARBA00022989"/>
    </source>
</evidence>
<dbReference type="CDD" id="cd08010">
    <property type="entry name" value="MltG_like"/>
    <property type="match status" value="1"/>
</dbReference>
<dbReference type="NCBIfam" id="TIGR00247">
    <property type="entry name" value="endolytic transglycosylase MltG"/>
    <property type="match status" value="1"/>
</dbReference>
<comment type="similarity">
    <text evidence="7">Belongs to the transglycosylase MltG family.</text>
</comment>
<evidence type="ECO:0000313" key="8">
    <source>
        <dbReference type="EMBL" id="MCP1726864.1"/>
    </source>
</evidence>
<sequence>MRNLLLILAALFMLALSVTGIYVWQQWYNLENDTLDLNEPYLVEIERGSSLMGLMRELEDEGIIDDARPVRVWSRLSDRGRRIQAGEYRLTPDMTIPELVNRLERGEVVLHRFTLVEGWTFRQLREALARHEAVKHTIGELDDHAVMATLGSEALHPEGWFLPETYRFSRGTTDLEILGRAHQAMQETLEAVWADRDGGLPYDTVYEALILASIIERETGVAGERRKVAGVFTRRLREGMRLQTDPTVIYGVEDENFDGRLRYRHLRTDTPYNTYTRHGLTPTPIAMPGRASLEAAVQPIEGDHLYFVSRNDGSHHFSSTLAEHNRAVRKYQLGEDVDLENNGE</sequence>
<dbReference type="Proteomes" id="UP001523550">
    <property type="component" value="Unassembled WGS sequence"/>
</dbReference>
<dbReference type="Gene3D" id="3.30.1490.480">
    <property type="entry name" value="Endolytic murein transglycosylase"/>
    <property type="match status" value="1"/>
</dbReference>
<dbReference type="RefSeq" id="WP_253445817.1">
    <property type="nucleotide sequence ID" value="NZ_JALJYF010000001.1"/>
</dbReference>
<comment type="catalytic activity">
    <reaction evidence="7">
        <text>a peptidoglycan chain = a peptidoglycan chain with N-acetyl-1,6-anhydromuramyl-[peptide] at the reducing end + a peptidoglycan chain with N-acetylglucosamine at the non-reducing end.</text>
        <dbReference type="EC" id="4.2.2.29"/>
    </reaction>
</comment>
<keyword evidence="6 7" id="KW-0961">Cell wall biogenesis/degradation</keyword>
<comment type="function">
    <text evidence="7">Functions as a peptidoglycan terminase that cleaves nascent peptidoglycan strands endolytically to terminate their elongation.</text>
</comment>
<evidence type="ECO:0000256" key="7">
    <source>
        <dbReference type="HAMAP-Rule" id="MF_02065"/>
    </source>
</evidence>
<evidence type="ECO:0000256" key="2">
    <source>
        <dbReference type="ARBA" id="ARBA00022692"/>
    </source>
</evidence>
<evidence type="ECO:0000256" key="4">
    <source>
        <dbReference type="ARBA" id="ARBA00023136"/>
    </source>
</evidence>
<keyword evidence="9" id="KW-1185">Reference proteome</keyword>
<dbReference type="InterPro" id="IPR003770">
    <property type="entry name" value="MLTG-like"/>
</dbReference>
<name>A0ABT1G6E8_9GAMM</name>
<keyword evidence="7" id="KW-0997">Cell inner membrane</keyword>
<dbReference type="EMBL" id="JALJYF010000001">
    <property type="protein sequence ID" value="MCP1726864.1"/>
    <property type="molecule type" value="Genomic_DNA"/>
</dbReference>
<organism evidence="8 9">
    <name type="scientific">Natronospira proteinivora</name>
    <dbReference type="NCBI Taxonomy" id="1807133"/>
    <lineage>
        <taxon>Bacteria</taxon>
        <taxon>Pseudomonadati</taxon>
        <taxon>Pseudomonadota</taxon>
        <taxon>Gammaproteobacteria</taxon>
        <taxon>Natronospirales</taxon>
        <taxon>Natronospiraceae</taxon>
        <taxon>Natronospira</taxon>
    </lineage>
</organism>
<comment type="caution">
    <text evidence="8">The sequence shown here is derived from an EMBL/GenBank/DDBJ whole genome shotgun (WGS) entry which is preliminary data.</text>
</comment>
<dbReference type="Gene3D" id="3.30.160.60">
    <property type="entry name" value="Classic Zinc Finger"/>
    <property type="match status" value="1"/>
</dbReference>
<evidence type="ECO:0000313" key="9">
    <source>
        <dbReference type="Proteomes" id="UP001523550"/>
    </source>
</evidence>
<accession>A0ABT1G6E8</accession>
<reference evidence="8 9" key="1">
    <citation type="submission" date="2022-03" db="EMBL/GenBank/DDBJ databases">
        <title>Genomic Encyclopedia of Type Strains, Phase III (KMG-III): the genomes of soil and plant-associated and newly described type strains.</title>
        <authorList>
            <person name="Whitman W."/>
        </authorList>
    </citation>
    <scope>NUCLEOTIDE SEQUENCE [LARGE SCALE GENOMIC DNA]</scope>
    <source>
        <strain evidence="8 9">BSker1</strain>
    </source>
</reference>
<evidence type="ECO:0000256" key="6">
    <source>
        <dbReference type="ARBA" id="ARBA00023316"/>
    </source>
</evidence>
<gene>
    <name evidence="7" type="primary">mltG</name>
    <name evidence="8" type="ORF">J2T60_000829</name>
</gene>
<dbReference type="HAMAP" id="MF_02065">
    <property type="entry name" value="MltG"/>
    <property type="match status" value="1"/>
</dbReference>
<dbReference type="Pfam" id="PF02618">
    <property type="entry name" value="YceG"/>
    <property type="match status" value="1"/>
</dbReference>
<keyword evidence="4 7" id="KW-0472">Membrane</keyword>
<keyword evidence="1 7" id="KW-1003">Cell membrane</keyword>
<evidence type="ECO:0000256" key="5">
    <source>
        <dbReference type="ARBA" id="ARBA00023239"/>
    </source>
</evidence>
<proteinExistence type="inferred from homology"/>
<keyword evidence="2 7" id="KW-0812">Transmembrane</keyword>